<proteinExistence type="predicted"/>
<dbReference type="AlphaFoldDB" id="L5KKM1"/>
<dbReference type="FunCoup" id="L5KKM1">
    <property type="interactions" value="2930"/>
</dbReference>
<feature type="compositionally biased region" description="Polar residues" evidence="1">
    <location>
        <begin position="250"/>
        <end position="265"/>
    </location>
</feature>
<evidence type="ECO:0000259" key="2">
    <source>
        <dbReference type="Pfam" id="PF16756"/>
    </source>
</evidence>
<dbReference type="Gene3D" id="2.130.10.10">
    <property type="entry name" value="YVTN repeat-like/Quinoprotein amine dehydrogenase"/>
    <property type="match status" value="1"/>
</dbReference>
<protein>
    <submittedName>
        <fullName evidence="3">Partner and localizer of BRCA2</fullName>
    </submittedName>
</protein>
<dbReference type="GO" id="GO:0005654">
    <property type="term" value="C:nucleoplasm"/>
    <property type="evidence" value="ECO:0007669"/>
    <property type="project" value="TreeGrafter"/>
</dbReference>
<dbReference type="InterPro" id="IPR036322">
    <property type="entry name" value="WD40_repeat_dom_sf"/>
</dbReference>
<feature type="compositionally biased region" description="Basic residues" evidence="1">
    <location>
        <begin position="503"/>
        <end position="513"/>
    </location>
</feature>
<dbReference type="Pfam" id="PF16756">
    <property type="entry name" value="PALB2_WD40"/>
    <property type="match status" value="1"/>
</dbReference>
<feature type="compositionally biased region" description="Polar residues" evidence="1">
    <location>
        <begin position="443"/>
        <end position="458"/>
    </location>
</feature>
<dbReference type="PANTHER" id="PTHR14662:SF2">
    <property type="entry name" value="PARTNER AND LOCALIZER OF BRCA2"/>
    <property type="match status" value="1"/>
</dbReference>
<feature type="compositionally biased region" description="Polar residues" evidence="1">
    <location>
        <begin position="46"/>
        <end position="68"/>
    </location>
</feature>
<accession>L5KKM1</accession>
<organism evidence="3 4">
    <name type="scientific">Pteropus alecto</name>
    <name type="common">Black flying fox</name>
    <dbReference type="NCBI Taxonomy" id="9402"/>
    <lineage>
        <taxon>Eukaryota</taxon>
        <taxon>Metazoa</taxon>
        <taxon>Chordata</taxon>
        <taxon>Craniata</taxon>
        <taxon>Vertebrata</taxon>
        <taxon>Euteleostomi</taxon>
        <taxon>Mammalia</taxon>
        <taxon>Eutheria</taxon>
        <taxon>Laurasiatheria</taxon>
        <taxon>Chiroptera</taxon>
        <taxon>Yinpterochiroptera</taxon>
        <taxon>Pteropodoidea</taxon>
        <taxon>Pteropodidae</taxon>
        <taxon>Pteropodinae</taxon>
        <taxon>Pteropus</taxon>
    </lineage>
</organism>
<dbReference type="STRING" id="9402.L5KKM1"/>
<feature type="region of interest" description="Disordered" evidence="1">
    <location>
        <begin position="443"/>
        <end position="544"/>
    </location>
</feature>
<feature type="domain" description="Partner and localiser of BRCA2 WD40" evidence="2">
    <location>
        <begin position="861"/>
        <end position="1208"/>
    </location>
</feature>
<dbReference type="eggNOG" id="ENOG502QRAP">
    <property type="taxonomic scope" value="Eukaryota"/>
</dbReference>
<gene>
    <name evidence="3" type="ORF">PAL_GLEAN10004946</name>
</gene>
<evidence type="ECO:0000256" key="1">
    <source>
        <dbReference type="SAM" id="MobiDB-lite"/>
    </source>
</evidence>
<evidence type="ECO:0000313" key="4">
    <source>
        <dbReference type="Proteomes" id="UP000010552"/>
    </source>
</evidence>
<name>L5KKM1_PTEAL</name>
<dbReference type="Proteomes" id="UP000010552">
    <property type="component" value="Unassembled WGS sequence"/>
</dbReference>
<keyword evidence="4" id="KW-1185">Reference proteome</keyword>
<dbReference type="InterPro" id="IPR015943">
    <property type="entry name" value="WD40/YVTN_repeat-like_dom_sf"/>
</dbReference>
<dbReference type="SUPFAM" id="SSF50978">
    <property type="entry name" value="WD40 repeat-like"/>
    <property type="match status" value="1"/>
</dbReference>
<dbReference type="InterPro" id="IPR031920">
    <property type="entry name" value="PALB2_WD40"/>
</dbReference>
<dbReference type="InterPro" id="IPR042417">
    <property type="entry name" value="PALB2"/>
</dbReference>
<feature type="compositionally biased region" description="Basic and acidic residues" evidence="1">
    <location>
        <begin position="169"/>
        <end position="180"/>
    </location>
</feature>
<dbReference type="InParanoid" id="L5KKM1"/>
<feature type="region of interest" description="Disordered" evidence="1">
    <location>
        <begin position="593"/>
        <end position="621"/>
    </location>
</feature>
<dbReference type="PANTHER" id="PTHR14662">
    <property type="entry name" value="PARTNER AND LOCALIZER OF BRCA2"/>
    <property type="match status" value="1"/>
</dbReference>
<evidence type="ECO:0000313" key="3">
    <source>
        <dbReference type="EMBL" id="ELK12100.1"/>
    </source>
</evidence>
<feature type="region of interest" description="Disordered" evidence="1">
    <location>
        <begin position="38"/>
        <end position="319"/>
    </location>
</feature>
<reference evidence="4" key="1">
    <citation type="journal article" date="2013" name="Science">
        <title>Comparative analysis of bat genomes provides insight into the evolution of flight and immunity.</title>
        <authorList>
            <person name="Zhang G."/>
            <person name="Cowled C."/>
            <person name="Shi Z."/>
            <person name="Huang Z."/>
            <person name="Bishop-Lilly K.A."/>
            <person name="Fang X."/>
            <person name="Wynne J.W."/>
            <person name="Xiong Z."/>
            <person name="Baker M.L."/>
            <person name="Zhao W."/>
            <person name="Tachedjian M."/>
            <person name="Zhu Y."/>
            <person name="Zhou P."/>
            <person name="Jiang X."/>
            <person name="Ng J."/>
            <person name="Yang L."/>
            <person name="Wu L."/>
            <person name="Xiao J."/>
            <person name="Feng Y."/>
            <person name="Chen Y."/>
            <person name="Sun X."/>
            <person name="Zhang Y."/>
            <person name="Marsh G.A."/>
            <person name="Crameri G."/>
            <person name="Broder C.C."/>
            <person name="Frey K.G."/>
            <person name="Wang L.F."/>
            <person name="Wang J."/>
        </authorList>
    </citation>
    <scope>NUCLEOTIDE SEQUENCE [LARGE SCALE GENOMIC DNA]</scope>
</reference>
<feature type="region of interest" description="Disordered" evidence="1">
    <location>
        <begin position="340"/>
        <end position="369"/>
    </location>
</feature>
<feature type="compositionally biased region" description="Low complexity" evidence="1">
    <location>
        <begin position="599"/>
        <end position="611"/>
    </location>
</feature>
<feature type="compositionally biased region" description="Polar residues" evidence="1">
    <location>
        <begin position="207"/>
        <end position="216"/>
    </location>
</feature>
<dbReference type="EMBL" id="KB030664">
    <property type="protein sequence ID" value="ELK12100.1"/>
    <property type="molecule type" value="Genomic_DNA"/>
</dbReference>
<dbReference type="GO" id="GO:0003677">
    <property type="term" value="F:DNA binding"/>
    <property type="evidence" value="ECO:0007669"/>
    <property type="project" value="InterPro"/>
</dbReference>
<sequence>MEEAPGKPLSCEEKEKLKEKLAFLKREYSKTLARLQRAQRAEKVKNSIQKTVQEQDSLVQQEDSAQLTHSEHKTKVSSCDTLRIDTHLSGETADAEPESSVAGLGPVEGLQGQRRDDTQELLALGLHGSDREKRQRKLSARRQQQEGAPVSQEGGSCFDSDSRVLSGKRLKEQEDAKRGDPGTPETGIRSGLPRPASDVPDSRAPVTETSGGSVLTSPPAKPQGGVDAPVTGSCCSPAAPLPWPAPAESGHTQCLQHQPSESASELTAHGLEDISPTSPVTTEAHYKKEAVSTGDPEINKASGASGRLPTSPNLEADDVRPVDELSYDTLLANNDQHLKEQNCTEKCPESSTNAPDGRTESLQEDEGLSRAESLGLEGVSPVPTGNQTHSCTALEGLLFPAEYYIRITRRMSSFQRKGALEAVIQSHLGVKKKGFKNANKEAATNVNLSNGDANQSEIRMSDPSPRRPSSSPFQKLPSATEISSPAGPPKNDFFEKAVTQPSGRRRRGKRKSVRTPTLDHQGPLLHSSGTSGANRPKRDVAVHKDQDEKAIVHANAGGTTPVRVLQREQLAHRPPATEFCAVHRGCSMAGKEIRRQKADPLPSSDHAASASDGDDFSVPSPKDAVLRSKQLLSFLKITDFQLPDEDFGPLKLNKLQRCSEGPIEPLRCRMAGRRQRRAGRCPAAEGLAPEQIGLDTGHCEEGPAALPVQAHPKVPGCTRQAQEGLSSSMVLLTPVSTITPGEDNRPAADACSPAFPILGTTPAPGSQAHCVTVAADVAGNSRSTPPLSHSRATVSLAGDCRQCDTRTSPLKLESSLHAPGRPSCDCASGPRATLPPIESLTFKDSQCSRHAHPEPWQHSVQQPGIADIPACDSVVPGDLQLVSRLKDPSAPCAVDVSALWWDVAGLKEPCIVTACEYAVSLWKPLDTWQWEKIYSWHFTEVPVLQIVPVPDVCDLVCVALGNLEIQEIRALLCPSDGESGKQVLLSSGHIQAVLGLTKRRLASSRGTLCDQQVEVMTFAEDGGSKEKRFLMPPEETILTFVEVQGMQDALLSTTVTNSIVIWNLKTGQLLKKMHIGDSYQASVCHKAYSEMGLLFVVLSHPCAKESEPSGSPVFQLIAINPKTTLNVGVMLYCLPRGQTGRQVFLEGDVRDSSAAAVLTSGTVAVWNLLLGHCAVLPPVSGQSWSFVKWSGTHSHLLAGRKDGSIFVYLVS</sequence>
<dbReference type="GO" id="GO:0000724">
    <property type="term" value="P:double-strand break repair via homologous recombination"/>
    <property type="evidence" value="ECO:0007669"/>
    <property type="project" value="InterPro"/>
</dbReference>